<evidence type="ECO:0008006" key="9">
    <source>
        <dbReference type="Google" id="ProtNLM"/>
    </source>
</evidence>
<dbReference type="NCBIfam" id="TIGR00756">
    <property type="entry name" value="PPR"/>
    <property type="match status" value="2"/>
</dbReference>
<evidence type="ECO:0000256" key="3">
    <source>
        <dbReference type="ARBA" id="ARBA00044493"/>
    </source>
</evidence>
<dbReference type="Gene3D" id="1.25.40.10">
    <property type="entry name" value="Tetratricopeptide repeat domain"/>
    <property type="match status" value="3"/>
</dbReference>
<dbReference type="Proteomes" id="UP000076722">
    <property type="component" value="Unassembled WGS sequence"/>
</dbReference>
<feature type="non-terminal residue" evidence="7">
    <location>
        <position position="1"/>
    </location>
</feature>
<keyword evidence="2" id="KW-0677">Repeat</keyword>
<dbReference type="AlphaFoldDB" id="A0A164UDV2"/>
<evidence type="ECO:0000313" key="7">
    <source>
        <dbReference type="EMBL" id="KZS93143.1"/>
    </source>
</evidence>
<evidence type="ECO:0000256" key="5">
    <source>
        <dbReference type="PROSITE-ProRule" id="PRU00708"/>
    </source>
</evidence>
<reference evidence="7 8" key="1">
    <citation type="journal article" date="2016" name="Mol. Biol. Evol.">
        <title>Comparative Genomics of Early-Diverging Mushroom-Forming Fungi Provides Insights into the Origins of Lignocellulose Decay Capabilities.</title>
        <authorList>
            <person name="Nagy L.G."/>
            <person name="Riley R."/>
            <person name="Tritt A."/>
            <person name="Adam C."/>
            <person name="Daum C."/>
            <person name="Floudas D."/>
            <person name="Sun H."/>
            <person name="Yadav J.S."/>
            <person name="Pangilinan J."/>
            <person name="Larsson K.H."/>
            <person name="Matsuura K."/>
            <person name="Barry K."/>
            <person name="Labutti K."/>
            <person name="Kuo R."/>
            <person name="Ohm R.A."/>
            <person name="Bhattacharya S.S."/>
            <person name="Shirouzu T."/>
            <person name="Yoshinaga Y."/>
            <person name="Martin F.M."/>
            <person name="Grigoriev I.V."/>
            <person name="Hibbett D.S."/>
        </authorList>
    </citation>
    <scope>NUCLEOTIDE SEQUENCE [LARGE SCALE GENOMIC DNA]</scope>
    <source>
        <strain evidence="7 8">HHB9708</strain>
    </source>
</reference>
<dbReference type="PANTHER" id="PTHR47936">
    <property type="entry name" value="PPR_LONG DOMAIN-CONTAINING PROTEIN"/>
    <property type="match status" value="1"/>
</dbReference>
<name>A0A164UDV2_9AGAM</name>
<dbReference type="GO" id="GO:0031930">
    <property type="term" value="P:mitochondria-nucleus signaling pathway"/>
    <property type="evidence" value="ECO:0007669"/>
    <property type="project" value="TreeGrafter"/>
</dbReference>
<evidence type="ECO:0000313" key="8">
    <source>
        <dbReference type="Proteomes" id="UP000076722"/>
    </source>
</evidence>
<evidence type="ECO:0000256" key="1">
    <source>
        <dbReference type="ARBA" id="ARBA00006192"/>
    </source>
</evidence>
<feature type="repeat" description="PPR" evidence="5">
    <location>
        <begin position="476"/>
        <end position="510"/>
    </location>
</feature>
<keyword evidence="8" id="KW-1185">Reference proteome</keyword>
<accession>A0A164UDV2</accession>
<dbReference type="OrthoDB" id="185373at2759"/>
<feature type="region of interest" description="Disordered" evidence="6">
    <location>
        <begin position="147"/>
        <end position="171"/>
    </location>
</feature>
<dbReference type="InterPro" id="IPR011990">
    <property type="entry name" value="TPR-like_helical_dom_sf"/>
</dbReference>
<dbReference type="InterPro" id="IPR002885">
    <property type="entry name" value="PPR_rpt"/>
</dbReference>
<protein>
    <recommendedName>
        <fullName evidence="9">Pentacotripeptide-repeat region of PRORP domain-containing protein</fullName>
    </recommendedName>
</protein>
<dbReference type="EMBL" id="KV419408">
    <property type="protein sequence ID" value="KZS93143.1"/>
    <property type="molecule type" value="Genomic_DNA"/>
</dbReference>
<proteinExistence type="inferred from homology"/>
<evidence type="ECO:0000256" key="4">
    <source>
        <dbReference type="ARBA" id="ARBA00044511"/>
    </source>
</evidence>
<comment type="similarity">
    <text evidence="1">Belongs to the CCM1 family.</text>
</comment>
<organism evidence="7 8">
    <name type="scientific">Sistotremastrum niveocremeum HHB9708</name>
    <dbReference type="NCBI Taxonomy" id="1314777"/>
    <lineage>
        <taxon>Eukaryota</taxon>
        <taxon>Fungi</taxon>
        <taxon>Dikarya</taxon>
        <taxon>Basidiomycota</taxon>
        <taxon>Agaricomycotina</taxon>
        <taxon>Agaricomycetes</taxon>
        <taxon>Sistotremastrales</taxon>
        <taxon>Sistotremastraceae</taxon>
        <taxon>Sertulicium</taxon>
        <taxon>Sertulicium niveocremeum</taxon>
    </lineage>
</organism>
<dbReference type="PROSITE" id="PS51375">
    <property type="entry name" value="PPR"/>
    <property type="match status" value="3"/>
</dbReference>
<sequence length="673" mass="74801">MSRVLRLGRNISSAPAHPQLFLPISSRPTSFPLTTSQVPNYNQKVASLREATLSGNFEHISSILLDLRTKEQLGFLPIAQYNDVAAIVANQCSNVGPMDARVLEVAEICATRGAPAGLAAWMSWAISRGHSKRVLDVYRRLASVASQGPASTDSSPVDPSSSSSSPLTPPAVQPKDGHVYFLLAAIASCAKYGKFLEAVELASSSPLRLTREAVDSFVVRSLSQDDGLRKKFLEYVHDLQAARLVARPEALARHILKLAKDSNVTSLYDQWLKIKEGFGGRRWLSASPADAHKRVVISETSWASFLSGFLRLSRKDYATEVWEFMATNNVPISEKIWNAILDGYCHFGSVDDTFAVWKQMQDAGYEPDLHSYASLLSLLCRKKNSERAEHLFNALFEHPGHARSQLIYHCNIMLDGLARAQRIQEALKLLERMREHGPPPDLVSYNTILRYYQNRGDLAGLAGGIRALISEGLEPDIVTFTTLVSGLYKVSRENLAQKTLEAMESFGIPANTTTLTAVIHSLSMRGHAQGISAALDLLMKMESSQQQHVHPNEFTYLHVITGLLRCLEISDSETETTIIELQTRMRRRKVHMSRPSYETLIKVSLSCGRPSGADYALKYFRDQKRRGLPLSPKTGQRLLKGVMRLRGRDSVQDTLEEMEGETFIHQGGNMPVK</sequence>
<feature type="repeat" description="PPR" evidence="5">
    <location>
        <begin position="406"/>
        <end position="440"/>
    </location>
</feature>
<feature type="repeat" description="PPR" evidence="5">
    <location>
        <begin position="333"/>
        <end position="367"/>
    </location>
</feature>
<dbReference type="Pfam" id="PF13041">
    <property type="entry name" value="PPR_2"/>
    <property type="match status" value="2"/>
</dbReference>
<dbReference type="PANTHER" id="PTHR47936:SF1">
    <property type="entry name" value="PENTATRICOPEPTIDE REPEAT-CONTAINING PROTEIN GUN1, CHLOROPLASTIC"/>
    <property type="match status" value="1"/>
</dbReference>
<dbReference type="STRING" id="1314777.A0A164UDV2"/>
<evidence type="ECO:0000256" key="2">
    <source>
        <dbReference type="ARBA" id="ARBA00022737"/>
    </source>
</evidence>
<gene>
    <name evidence="7" type="ORF">SISNIDRAFT_455116</name>
</gene>
<comment type="function">
    <text evidence="3">Regulates mitochondrial small subunit maturation by controlling 15S rRNA 5'-end processing. Localizes to the 5' precursor of the 15S rRNA in a position that is subsequently occupied by mS47 in the mature yeast mtSSU. Uses structure and sequence-specific RNA recognition, binding to a single-stranded region of the precursor and specifically recognizing bases -6 to -1. The exchange of Ccm1 for mS47 is coupled to the irreversible removal of precursor rRNA that is accompanied by conformational changes of the mitoribosomal proteins uS5m and mS26. These conformational changes signal completion of 5'-end rRNA processing through protection of the mature 5'-end of the 15S rRNA and stabilization of mS47. The removal of the 5' precursor together with the dissociation of Ccm1 may be catalyzed by the 5'-3' exoribonuclease Pet127. Involved in the specific removal of group I introns in mitochondrial encoded transcripts.</text>
</comment>
<feature type="compositionally biased region" description="Low complexity" evidence="6">
    <location>
        <begin position="149"/>
        <end position="166"/>
    </location>
</feature>
<dbReference type="Pfam" id="PF13812">
    <property type="entry name" value="PPR_3"/>
    <property type="match status" value="1"/>
</dbReference>
<comment type="subunit">
    <text evidence="4">Binds to mitochondrial small subunit 15S rRNA.</text>
</comment>
<evidence type="ECO:0000256" key="6">
    <source>
        <dbReference type="SAM" id="MobiDB-lite"/>
    </source>
</evidence>